<dbReference type="InterPro" id="IPR047187">
    <property type="entry name" value="SF1_C_Upf1"/>
</dbReference>
<feature type="region of interest" description="Disordered" evidence="11">
    <location>
        <begin position="591"/>
        <end position="613"/>
    </location>
</feature>
<evidence type="ECO:0000256" key="3">
    <source>
        <dbReference type="ARBA" id="ARBA00007913"/>
    </source>
</evidence>
<dbReference type="SUPFAM" id="SSF82708">
    <property type="entry name" value="R3H domain"/>
    <property type="match status" value="1"/>
</dbReference>
<dbReference type="SMART" id="SM00382">
    <property type="entry name" value="AAA"/>
    <property type="match status" value="1"/>
</dbReference>
<dbReference type="Pfam" id="PF13086">
    <property type="entry name" value="AAA_11"/>
    <property type="match status" value="1"/>
</dbReference>
<dbReference type="Gene3D" id="3.30.1370.50">
    <property type="entry name" value="R3H-like domain"/>
    <property type="match status" value="1"/>
</dbReference>
<dbReference type="FunFam" id="3.30.1370.50:FF:000002">
    <property type="entry name" value="Immunoglobulin mu DNA-binding protein 2"/>
    <property type="match status" value="1"/>
</dbReference>
<dbReference type="SMART" id="SM00393">
    <property type="entry name" value="R3H"/>
    <property type="match status" value="1"/>
</dbReference>
<keyword evidence="8" id="KW-0067">ATP-binding</keyword>
<dbReference type="GO" id="GO:0016787">
    <property type="term" value="F:hydrolase activity"/>
    <property type="evidence" value="ECO:0007669"/>
    <property type="project" value="UniProtKB-KW"/>
</dbReference>
<keyword evidence="10" id="KW-0539">Nucleus</keyword>
<evidence type="ECO:0000256" key="4">
    <source>
        <dbReference type="ARBA" id="ARBA00022490"/>
    </source>
</evidence>
<accession>A0A915IT85</accession>
<dbReference type="Pfam" id="PF13087">
    <property type="entry name" value="AAA_12"/>
    <property type="match status" value="1"/>
</dbReference>
<dbReference type="InterPro" id="IPR041679">
    <property type="entry name" value="DNA2/NAM7-like_C"/>
</dbReference>
<dbReference type="WBParaSite" id="nRc.2.0.1.t17075-RA">
    <property type="protein sequence ID" value="nRc.2.0.1.t17075-RA"/>
    <property type="gene ID" value="nRc.2.0.1.g17075"/>
</dbReference>
<protein>
    <submittedName>
        <fullName evidence="14">R3H domain-containing protein</fullName>
    </submittedName>
</protein>
<dbReference type="InterPro" id="IPR004483">
    <property type="entry name" value="SMUBP-2/Hcs1-like"/>
</dbReference>
<evidence type="ECO:0000256" key="6">
    <source>
        <dbReference type="ARBA" id="ARBA00022801"/>
    </source>
</evidence>
<feature type="compositionally biased region" description="Polar residues" evidence="11">
    <location>
        <begin position="598"/>
        <end position="609"/>
    </location>
</feature>
<feature type="domain" description="R3H" evidence="12">
    <location>
        <begin position="646"/>
        <end position="709"/>
    </location>
</feature>
<organism evidence="13 14">
    <name type="scientific">Romanomermis culicivorax</name>
    <name type="common">Nematode worm</name>
    <dbReference type="NCBI Taxonomy" id="13658"/>
    <lineage>
        <taxon>Eukaryota</taxon>
        <taxon>Metazoa</taxon>
        <taxon>Ecdysozoa</taxon>
        <taxon>Nematoda</taxon>
        <taxon>Enoplea</taxon>
        <taxon>Dorylaimia</taxon>
        <taxon>Mermithida</taxon>
        <taxon>Mermithoidea</taxon>
        <taxon>Mermithidae</taxon>
        <taxon>Romanomermis</taxon>
    </lineage>
</organism>
<dbReference type="Pfam" id="PF01424">
    <property type="entry name" value="R3H"/>
    <property type="match status" value="1"/>
</dbReference>
<evidence type="ECO:0000256" key="7">
    <source>
        <dbReference type="ARBA" id="ARBA00022806"/>
    </source>
</evidence>
<dbReference type="GO" id="GO:0003677">
    <property type="term" value="F:DNA binding"/>
    <property type="evidence" value="ECO:0007669"/>
    <property type="project" value="InterPro"/>
</dbReference>
<keyword evidence="6" id="KW-0378">Hydrolase</keyword>
<evidence type="ECO:0000313" key="14">
    <source>
        <dbReference type="WBParaSite" id="nRc.2.0.1.t17075-RA"/>
    </source>
</evidence>
<comment type="similarity">
    <text evidence="3">Belongs to the DNA2/NAM7 helicase family.</text>
</comment>
<dbReference type="AlphaFoldDB" id="A0A915IT85"/>
<dbReference type="GO" id="GO:0005524">
    <property type="term" value="F:ATP binding"/>
    <property type="evidence" value="ECO:0007669"/>
    <property type="project" value="UniProtKB-KW"/>
</dbReference>
<reference evidence="14" key="1">
    <citation type="submission" date="2022-11" db="UniProtKB">
        <authorList>
            <consortium name="WormBaseParasite"/>
        </authorList>
    </citation>
    <scope>IDENTIFICATION</scope>
</reference>
<dbReference type="InterPro" id="IPR041677">
    <property type="entry name" value="DNA2/NAM7_AAA_11"/>
</dbReference>
<keyword evidence="9" id="KW-0694">RNA-binding</keyword>
<keyword evidence="7" id="KW-0347">Helicase</keyword>
<name>A0A915IT85_ROMCU</name>
<dbReference type="OMA" id="QAMYKGE"/>
<dbReference type="PROSITE" id="PS51061">
    <property type="entry name" value="R3H"/>
    <property type="match status" value="1"/>
</dbReference>
<keyword evidence="13" id="KW-1185">Reference proteome</keyword>
<dbReference type="GO" id="GO:0003723">
    <property type="term" value="F:RNA binding"/>
    <property type="evidence" value="ECO:0007669"/>
    <property type="project" value="UniProtKB-KW"/>
</dbReference>
<dbReference type="InterPro" id="IPR027417">
    <property type="entry name" value="P-loop_NTPase"/>
</dbReference>
<keyword evidence="5" id="KW-0547">Nucleotide-binding</keyword>
<dbReference type="PANTHER" id="PTHR43788:SF8">
    <property type="entry name" value="DNA-BINDING PROTEIN SMUBP-2"/>
    <property type="match status" value="1"/>
</dbReference>
<feature type="region of interest" description="Disordered" evidence="11">
    <location>
        <begin position="827"/>
        <end position="847"/>
    </location>
</feature>
<dbReference type="InterPro" id="IPR050534">
    <property type="entry name" value="Coronavir_polyprotein_1ab"/>
</dbReference>
<evidence type="ECO:0000256" key="9">
    <source>
        <dbReference type="ARBA" id="ARBA00022884"/>
    </source>
</evidence>
<sequence length="869" mass="98268">MTVTSLKTFVEENTRFVELERLAEQQENKLLIENHSLDELSNAGVALERLKIINAATGFDGRLCIKFAINLIKLSKRQPLFSKSHKFSNVNNQEINSIYFDNNSTANDIVKFCLDYRRPVSVVHGPPGTGKTTTLSKIIQILAKRGRKILVCAASNTAVDNLVEKLASLNVPVLRLGHPARTQYDLRIHTLDYMLKNCDQHEFIDEIRKEMDELFKNRHRRSARDFQFEKKRLAFDLRSREGRAMSEIAAKSPVVCCTLTNAARADFSDPTSKQRPSIVGDFLTKFFPFDCVVIDECAQATELACWAALLLGQRCILAGDHNQLTPTIISERAAVEGFARTLMQRIVDEFSKDILDREIMRLLKVQYRMNKHIMQWSSCEFYENQLLADNLVADHLLCHLNDIEKNDETDQALLLIDTSDCDMNELSLVVDQSKANIGEVQLTYLHVEHLVRSGLQPQEIAVITPYNLQVAFLRHILDEKFPGISVRSVDGFQGQEKEAVILSLVRSNKNADLGFLTDYKRINVAATRARRHLAVICDVSCVSRNDKFIKSLTDHMQTFGLTKSALEFQTDIDRLKWNIDLSELNIERNEDVNKSKSGRNSTKTQTVAESSGKNKSKSIVSNIVSKFPNDVNSKCEITDEFRIAADSFRCELNKKLSNFVASCETKLEFDANLASSQRRIVHEIAESMHLDHYSSGDGNERKIFVEKPLPNIQTLTLNPSCTTSIKQDSGRKMSKSRKTTSKIIDEENLHKIHASNDSADDSKFLDDLIQRAKFCKFANCRTNVEDEFCGGLICKFCKFKFCYKHSQAEVHGCGTAAKNEALKEKRTEMANGGRSAPKATSNGQERAILERKLNNKIDIARGKRSTGKK</sequence>
<comment type="subcellular location">
    <subcellularLocation>
        <location evidence="2">Cytoplasm</location>
    </subcellularLocation>
    <subcellularLocation>
        <location evidence="1">Nucleus</location>
    </subcellularLocation>
</comment>
<keyword evidence="4" id="KW-0963">Cytoplasm</keyword>
<dbReference type="InterPro" id="IPR001374">
    <property type="entry name" value="R3H_dom"/>
</dbReference>
<evidence type="ECO:0000256" key="5">
    <source>
        <dbReference type="ARBA" id="ARBA00022741"/>
    </source>
</evidence>
<dbReference type="Proteomes" id="UP000887565">
    <property type="component" value="Unplaced"/>
</dbReference>
<dbReference type="InterPro" id="IPR036867">
    <property type="entry name" value="R3H_dom_sf"/>
</dbReference>
<evidence type="ECO:0000259" key="12">
    <source>
        <dbReference type="PROSITE" id="PS51061"/>
    </source>
</evidence>
<dbReference type="GO" id="GO:0005634">
    <property type="term" value="C:nucleus"/>
    <property type="evidence" value="ECO:0007669"/>
    <property type="project" value="UniProtKB-SubCell"/>
</dbReference>
<dbReference type="InterPro" id="IPR048761">
    <property type="entry name" value="SMUBP-2_HCS1_1B"/>
</dbReference>
<dbReference type="Gene3D" id="4.10.1110.10">
    <property type="entry name" value="AN1-like Zinc finger"/>
    <property type="match status" value="1"/>
</dbReference>
<dbReference type="PANTHER" id="PTHR43788">
    <property type="entry name" value="DNA2/NAM7 HELICASE FAMILY MEMBER"/>
    <property type="match status" value="1"/>
</dbReference>
<evidence type="ECO:0000256" key="2">
    <source>
        <dbReference type="ARBA" id="ARBA00004496"/>
    </source>
</evidence>
<dbReference type="InterPro" id="IPR035896">
    <property type="entry name" value="AN1-like_Znf"/>
</dbReference>
<evidence type="ECO:0000256" key="1">
    <source>
        <dbReference type="ARBA" id="ARBA00004123"/>
    </source>
</evidence>
<evidence type="ECO:0000256" key="11">
    <source>
        <dbReference type="SAM" id="MobiDB-lite"/>
    </source>
</evidence>
<dbReference type="SUPFAM" id="SSF52540">
    <property type="entry name" value="P-loop containing nucleoside triphosphate hydrolases"/>
    <property type="match status" value="1"/>
</dbReference>
<evidence type="ECO:0000313" key="13">
    <source>
        <dbReference type="Proteomes" id="UP000887565"/>
    </source>
</evidence>
<dbReference type="NCBIfam" id="TIGR00376">
    <property type="entry name" value="IGHMBP2 family helicase"/>
    <property type="match status" value="1"/>
</dbReference>
<dbReference type="Gene3D" id="3.40.50.300">
    <property type="entry name" value="P-loop containing nucleotide triphosphate hydrolases"/>
    <property type="match status" value="2"/>
</dbReference>
<evidence type="ECO:0000256" key="10">
    <source>
        <dbReference type="ARBA" id="ARBA00023242"/>
    </source>
</evidence>
<dbReference type="GO" id="GO:0005737">
    <property type="term" value="C:cytoplasm"/>
    <property type="evidence" value="ECO:0007669"/>
    <property type="project" value="UniProtKB-SubCell"/>
</dbReference>
<dbReference type="InterPro" id="IPR003593">
    <property type="entry name" value="AAA+_ATPase"/>
</dbReference>
<evidence type="ECO:0000256" key="8">
    <source>
        <dbReference type="ARBA" id="ARBA00022840"/>
    </source>
</evidence>
<dbReference type="CDD" id="cd02325">
    <property type="entry name" value="R3H"/>
    <property type="match status" value="1"/>
</dbReference>
<dbReference type="CDD" id="cd18808">
    <property type="entry name" value="SF1_C_Upf1"/>
    <property type="match status" value="1"/>
</dbReference>
<dbReference type="SUPFAM" id="SSF118310">
    <property type="entry name" value="AN1-like Zinc finger"/>
    <property type="match status" value="1"/>
</dbReference>
<dbReference type="Pfam" id="PF21138">
    <property type="entry name" value="SMUBP-2_HCS1_1B"/>
    <property type="match status" value="1"/>
</dbReference>
<dbReference type="GO" id="GO:0043139">
    <property type="term" value="F:5'-3' DNA helicase activity"/>
    <property type="evidence" value="ECO:0007669"/>
    <property type="project" value="TreeGrafter"/>
</dbReference>
<proteinExistence type="inferred from homology"/>